<protein>
    <submittedName>
        <fullName evidence="1">Uncharacterized protein</fullName>
    </submittedName>
</protein>
<sequence>MLSGETKTIAPWSLLLAYGLATLLIGRLGSSEATYMVSDCLSKITGLLITNSSKCSSEVQENPVDSSSLRSFPSTNLFKCCSINCASSGDISFLLIWKLCCHELIKGKVEVESNES</sequence>
<dbReference type="EMBL" id="GISG01025273">
    <property type="protein sequence ID" value="MBA4619428.1"/>
    <property type="molecule type" value="Transcribed_RNA"/>
</dbReference>
<reference evidence="1" key="1">
    <citation type="journal article" date="2013" name="J. Plant Res.">
        <title>Effect of fungi and light on seed germination of three Opuntia species from semiarid lands of central Mexico.</title>
        <authorList>
            <person name="Delgado-Sanchez P."/>
            <person name="Jimenez-Bremont J.F."/>
            <person name="Guerrero-Gonzalez Mde L."/>
            <person name="Flores J."/>
        </authorList>
    </citation>
    <scope>NUCLEOTIDE SEQUENCE</scope>
    <source>
        <tissue evidence="1">Cladode</tissue>
    </source>
</reference>
<proteinExistence type="predicted"/>
<dbReference type="EMBL" id="GISG01025274">
    <property type="protein sequence ID" value="MBA4619429.1"/>
    <property type="molecule type" value="Transcribed_RNA"/>
</dbReference>
<accession>A0A7C9CRY9</accession>
<dbReference type="AlphaFoldDB" id="A0A7C9CRY9"/>
<organism evidence="1">
    <name type="scientific">Opuntia streptacantha</name>
    <name type="common">Prickly pear cactus</name>
    <name type="synonym">Opuntia cardona</name>
    <dbReference type="NCBI Taxonomy" id="393608"/>
    <lineage>
        <taxon>Eukaryota</taxon>
        <taxon>Viridiplantae</taxon>
        <taxon>Streptophyta</taxon>
        <taxon>Embryophyta</taxon>
        <taxon>Tracheophyta</taxon>
        <taxon>Spermatophyta</taxon>
        <taxon>Magnoliopsida</taxon>
        <taxon>eudicotyledons</taxon>
        <taxon>Gunneridae</taxon>
        <taxon>Pentapetalae</taxon>
        <taxon>Caryophyllales</taxon>
        <taxon>Cactineae</taxon>
        <taxon>Cactaceae</taxon>
        <taxon>Opuntioideae</taxon>
        <taxon>Opuntia</taxon>
    </lineage>
</organism>
<evidence type="ECO:0000313" key="1">
    <source>
        <dbReference type="EMBL" id="MBA4619429.1"/>
    </source>
</evidence>
<reference evidence="1" key="2">
    <citation type="submission" date="2020-07" db="EMBL/GenBank/DDBJ databases">
        <authorList>
            <person name="Vera ALvarez R."/>
            <person name="Arias-Moreno D.M."/>
            <person name="Jimenez-Jacinto V."/>
            <person name="Jimenez-Bremont J.F."/>
            <person name="Swaminathan K."/>
            <person name="Moose S.P."/>
            <person name="Guerrero-Gonzalez M.L."/>
            <person name="Marino-Ramirez L."/>
            <person name="Landsman D."/>
            <person name="Rodriguez-Kessler M."/>
            <person name="Delgado-Sanchez P."/>
        </authorList>
    </citation>
    <scope>NUCLEOTIDE SEQUENCE</scope>
    <source>
        <tissue evidence="1">Cladode</tissue>
    </source>
</reference>
<name>A0A7C9CRY9_OPUST</name>